<dbReference type="InterPro" id="IPR040890">
    <property type="entry name" value="Znf_CopZ"/>
</dbReference>
<dbReference type="Proteomes" id="UP000184196">
    <property type="component" value="Unassembled WGS sequence"/>
</dbReference>
<dbReference type="EMBL" id="FQUW01000005">
    <property type="protein sequence ID" value="SHE37917.1"/>
    <property type="molecule type" value="Genomic_DNA"/>
</dbReference>
<evidence type="ECO:0000313" key="3">
    <source>
        <dbReference type="Proteomes" id="UP000184196"/>
    </source>
</evidence>
<keyword evidence="3" id="KW-1185">Reference proteome</keyword>
<proteinExistence type="predicted"/>
<name>A0A1M4T0X9_9FIRM</name>
<sequence length="95" mass="9988">MQNHICGVGLSARPGKPCPRCGTTGLPVSVITVSSLVADEKLSRITGDSYHLCTSPECPVAYFDGSGAIGDCTGSGFLPVFAQDVFLKHRFNKSI</sequence>
<evidence type="ECO:0000313" key="2">
    <source>
        <dbReference type="EMBL" id="SHE37917.1"/>
    </source>
</evidence>
<dbReference type="Pfam" id="PF18423">
    <property type="entry name" value="zf_CopZ"/>
    <property type="match status" value="1"/>
</dbReference>
<organism evidence="2 3">
    <name type="scientific">Desulfofundulus australicus DSM 11792</name>
    <dbReference type="NCBI Taxonomy" id="1121425"/>
    <lineage>
        <taxon>Bacteria</taxon>
        <taxon>Bacillati</taxon>
        <taxon>Bacillota</taxon>
        <taxon>Clostridia</taxon>
        <taxon>Eubacteriales</taxon>
        <taxon>Peptococcaceae</taxon>
        <taxon>Desulfofundulus</taxon>
    </lineage>
</organism>
<dbReference type="Gene3D" id="2.20.25.270">
    <property type="match status" value="1"/>
</dbReference>
<reference evidence="3" key="1">
    <citation type="submission" date="2016-11" db="EMBL/GenBank/DDBJ databases">
        <authorList>
            <person name="Varghese N."/>
            <person name="Submissions S."/>
        </authorList>
    </citation>
    <scope>NUCLEOTIDE SEQUENCE [LARGE SCALE GENOMIC DNA]</scope>
    <source>
        <strain evidence="3">DSM 11792</strain>
    </source>
</reference>
<evidence type="ECO:0000259" key="1">
    <source>
        <dbReference type="Pfam" id="PF18423"/>
    </source>
</evidence>
<dbReference type="AlphaFoldDB" id="A0A1M4T0X9"/>
<gene>
    <name evidence="2" type="ORF">SAMN02745218_00193</name>
</gene>
<protein>
    <recommendedName>
        <fullName evidence="1">CopZ zinc binding domain-containing protein</fullName>
    </recommendedName>
</protein>
<feature type="domain" description="CopZ zinc binding" evidence="1">
    <location>
        <begin position="16"/>
        <end position="67"/>
    </location>
</feature>
<accession>A0A1M4T0X9</accession>